<evidence type="ECO:0000313" key="2">
    <source>
        <dbReference type="Proteomes" id="UP000252706"/>
    </source>
</evidence>
<organism evidence="1 2">
    <name type="scientific">Phaeobacter gallaeciensis</name>
    <dbReference type="NCBI Taxonomy" id="60890"/>
    <lineage>
        <taxon>Bacteria</taxon>
        <taxon>Pseudomonadati</taxon>
        <taxon>Pseudomonadota</taxon>
        <taxon>Alphaproteobacteria</taxon>
        <taxon>Rhodobacterales</taxon>
        <taxon>Roseobacteraceae</taxon>
        <taxon>Phaeobacter</taxon>
    </lineage>
</organism>
<protein>
    <submittedName>
        <fullName evidence="1">Uncharacterized protein</fullName>
    </submittedName>
</protein>
<accession>A0A366WSJ1</accession>
<name>A0A366WSJ1_9RHOB</name>
<dbReference type="AlphaFoldDB" id="A0A366WSJ1"/>
<proteinExistence type="predicted"/>
<evidence type="ECO:0000313" key="1">
    <source>
        <dbReference type="EMBL" id="RBW52436.1"/>
    </source>
</evidence>
<dbReference type="Proteomes" id="UP000252706">
    <property type="component" value="Unassembled WGS sequence"/>
</dbReference>
<comment type="caution">
    <text evidence="1">The sequence shown here is derived from an EMBL/GenBank/DDBJ whole genome shotgun (WGS) entry which is preliminary data.</text>
</comment>
<gene>
    <name evidence="1" type="ORF">DS909_17090</name>
</gene>
<sequence length="118" mass="13205">MVGFCLFQHSLKMAGAHGTKKPNFDETPERVFSYLFCELRKICREFANMFSALFKTQFRTTLGWENAAVFAAFSVFAPSVCALERAPGARAMRRTARPHTPFNIFAGAPRPALQKVGI</sequence>
<reference evidence="1 2" key="1">
    <citation type="submission" date="2018-07" db="EMBL/GenBank/DDBJ databases">
        <title>Modular assembly of carbohydrate-degrading microbial communities in the ocean.</title>
        <authorList>
            <person name="Enke T.N."/>
            <person name="Datta M.S."/>
            <person name="Schwartzman J.A."/>
            <person name="Cermak N."/>
            <person name="Schmitz D.A."/>
            <person name="Barrere J."/>
            <person name="Cordero O.X."/>
        </authorList>
    </citation>
    <scope>NUCLEOTIDE SEQUENCE [LARGE SCALE GENOMIC DNA]</scope>
    <source>
        <strain evidence="1 2">C3M10</strain>
    </source>
</reference>
<dbReference type="EMBL" id="QOCE01000039">
    <property type="protein sequence ID" value="RBW52436.1"/>
    <property type="molecule type" value="Genomic_DNA"/>
</dbReference>